<feature type="non-terminal residue" evidence="1">
    <location>
        <position position="50"/>
    </location>
</feature>
<keyword evidence="2" id="KW-1185">Reference proteome</keyword>
<dbReference type="Gramene" id="ONK62758">
    <property type="protein sequence ID" value="ONK62758"/>
    <property type="gene ID" value="A4U43_C07F7830"/>
</dbReference>
<organism evidence="1 2">
    <name type="scientific">Asparagus officinalis</name>
    <name type="common">Garden asparagus</name>
    <dbReference type="NCBI Taxonomy" id="4686"/>
    <lineage>
        <taxon>Eukaryota</taxon>
        <taxon>Viridiplantae</taxon>
        <taxon>Streptophyta</taxon>
        <taxon>Embryophyta</taxon>
        <taxon>Tracheophyta</taxon>
        <taxon>Spermatophyta</taxon>
        <taxon>Magnoliopsida</taxon>
        <taxon>Liliopsida</taxon>
        <taxon>Asparagales</taxon>
        <taxon>Asparagaceae</taxon>
        <taxon>Asparagoideae</taxon>
        <taxon>Asparagus</taxon>
    </lineage>
</organism>
<protein>
    <submittedName>
        <fullName evidence="1">Uncharacterized protein</fullName>
    </submittedName>
</protein>
<proteinExistence type="predicted"/>
<name>A0A5P1EA73_ASPOF</name>
<gene>
    <name evidence="1" type="ORF">A4U43_C07F7830</name>
</gene>
<evidence type="ECO:0000313" key="2">
    <source>
        <dbReference type="Proteomes" id="UP000243459"/>
    </source>
</evidence>
<feature type="non-terminal residue" evidence="1">
    <location>
        <position position="1"/>
    </location>
</feature>
<accession>A0A5P1EA73</accession>
<dbReference type="Proteomes" id="UP000243459">
    <property type="component" value="Chromosome 7"/>
</dbReference>
<dbReference type="AlphaFoldDB" id="A0A5P1EA73"/>
<dbReference type="EMBL" id="CM007387">
    <property type="protein sequence ID" value="ONK62758.1"/>
    <property type="molecule type" value="Genomic_DNA"/>
</dbReference>
<reference evidence="2" key="1">
    <citation type="journal article" date="2017" name="Nat. Commun.">
        <title>The asparagus genome sheds light on the origin and evolution of a young Y chromosome.</title>
        <authorList>
            <person name="Harkess A."/>
            <person name="Zhou J."/>
            <person name="Xu C."/>
            <person name="Bowers J.E."/>
            <person name="Van der Hulst R."/>
            <person name="Ayyampalayam S."/>
            <person name="Mercati F."/>
            <person name="Riccardi P."/>
            <person name="McKain M.R."/>
            <person name="Kakrana A."/>
            <person name="Tang H."/>
            <person name="Ray J."/>
            <person name="Groenendijk J."/>
            <person name="Arikit S."/>
            <person name="Mathioni S.M."/>
            <person name="Nakano M."/>
            <person name="Shan H."/>
            <person name="Telgmann-Rauber A."/>
            <person name="Kanno A."/>
            <person name="Yue Z."/>
            <person name="Chen H."/>
            <person name="Li W."/>
            <person name="Chen Y."/>
            <person name="Xu X."/>
            <person name="Zhang Y."/>
            <person name="Luo S."/>
            <person name="Chen H."/>
            <person name="Gao J."/>
            <person name="Mao Z."/>
            <person name="Pires J.C."/>
            <person name="Luo M."/>
            <person name="Kudrna D."/>
            <person name="Wing R.A."/>
            <person name="Meyers B.C."/>
            <person name="Yi K."/>
            <person name="Kong H."/>
            <person name="Lavrijsen P."/>
            <person name="Sunseri F."/>
            <person name="Falavigna A."/>
            <person name="Ye Y."/>
            <person name="Leebens-Mack J.H."/>
            <person name="Chen G."/>
        </authorList>
    </citation>
    <scope>NUCLEOTIDE SEQUENCE [LARGE SCALE GENOMIC DNA]</scope>
    <source>
        <strain evidence="2">cv. DH0086</strain>
    </source>
</reference>
<sequence length="50" mass="5741">KHYQVLDGYTVKDFAPRYLRGPIIMLSTDAYSHQTIKDPLTNRGKSVITM</sequence>
<evidence type="ECO:0000313" key="1">
    <source>
        <dbReference type="EMBL" id="ONK62758.1"/>
    </source>
</evidence>